<evidence type="ECO:0000256" key="6">
    <source>
        <dbReference type="RuleBase" id="RU361157"/>
    </source>
</evidence>
<dbReference type="InterPro" id="IPR013525">
    <property type="entry name" value="ABC2_TM"/>
</dbReference>
<feature type="transmembrane region" description="Helical" evidence="6">
    <location>
        <begin position="34"/>
        <end position="56"/>
    </location>
</feature>
<keyword evidence="5" id="KW-0046">Antibiotic resistance</keyword>
<name>A0A2W2AX68_9ACTN</name>
<feature type="transmembrane region" description="Helical" evidence="6">
    <location>
        <begin position="241"/>
        <end position="259"/>
    </location>
</feature>
<evidence type="ECO:0000256" key="1">
    <source>
        <dbReference type="ARBA" id="ARBA00004141"/>
    </source>
</evidence>
<feature type="domain" description="ABC transmembrane type-2" evidence="7">
    <location>
        <begin position="33"/>
        <end position="262"/>
    </location>
</feature>
<dbReference type="Pfam" id="PF01061">
    <property type="entry name" value="ABC2_membrane"/>
    <property type="match status" value="1"/>
</dbReference>
<dbReference type="GO" id="GO:0043190">
    <property type="term" value="C:ATP-binding cassette (ABC) transporter complex"/>
    <property type="evidence" value="ECO:0007669"/>
    <property type="project" value="InterPro"/>
</dbReference>
<feature type="transmembrane region" description="Helical" evidence="6">
    <location>
        <begin position="147"/>
        <end position="170"/>
    </location>
</feature>
<dbReference type="InterPro" id="IPR051784">
    <property type="entry name" value="Nod_factor_ABC_transporter"/>
</dbReference>
<reference evidence="8 9" key="1">
    <citation type="submission" date="2018-01" db="EMBL/GenBank/DDBJ databases">
        <title>Draft genome sequence of Jiangella sp. GTF31.</title>
        <authorList>
            <person name="Sahin N."/>
            <person name="Ay H."/>
            <person name="Saygin H."/>
        </authorList>
    </citation>
    <scope>NUCLEOTIDE SEQUENCE [LARGE SCALE GENOMIC DNA]</scope>
    <source>
        <strain evidence="8 9">GTF31</strain>
    </source>
</reference>
<evidence type="ECO:0000256" key="2">
    <source>
        <dbReference type="ARBA" id="ARBA00022692"/>
    </source>
</evidence>
<evidence type="ECO:0000313" key="8">
    <source>
        <dbReference type="EMBL" id="PZF79761.1"/>
    </source>
</evidence>
<dbReference type="PIRSF" id="PIRSF006648">
    <property type="entry name" value="DrrB"/>
    <property type="match status" value="1"/>
</dbReference>
<comment type="subcellular location">
    <subcellularLocation>
        <location evidence="6">Cell membrane</location>
        <topology evidence="6">Multi-pass membrane protein</topology>
    </subcellularLocation>
    <subcellularLocation>
        <location evidence="1">Membrane</location>
        <topology evidence="1">Multi-pass membrane protein</topology>
    </subcellularLocation>
</comment>
<comment type="similarity">
    <text evidence="6">Belongs to the ABC-2 integral membrane protein family.</text>
</comment>
<accession>A0A2W2AX68</accession>
<comment type="caution">
    <text evidence="6">Lacks conserved residue(s) required for the propagation of feature annotation.</text>
</comment>
<dbReference type="PROSITE" id="PS51012">
    <property type="entry name" value="ABC_TM2"/>
    <property type="match status" value="1"/>
</dbReference>
<dbReference type="InterPro" id="IPR047817">
    <property type="entry name" value="ABC2_TM_bact-type"/>
</dbReference>
<dbReference type="InterPro" id="IPR000412">
    <property type="entry name" value="ABC_2_transport"/>
</dbReference>
<evidence type="ECO:0000256" key="4">
    <source>
        <dbReference type="ARBA" id="ARBA00023136"/>
    </source>
</evidence>
<dbReference type="PRINTS" id="PR00164">
    <property type="entry name" value="ABC2TRNSPORT"/>
</dbReference>
<organism evidence="8 9">
    <name type="scientific">Jiangella anatolica</name>
    <dbReference type="NCBI Taxonomy" id="2670374"/>
    <lineage>
        <taxon>Bacteria</taxon>
        <taxon>Bacillati</taxon>
        <taxon>Actinomycetota</taxon>
        <taxon>Actinomycetes</taxon>
        <taxon>Jiangellales</taxon>
        <taxon>Jiangellaceae</taxon>
        <taxon>Jiangella</taxon>
    </lineage>
</organism>
<evidence type="ECO:0000256" key="3">
    <source>
        <dbReference type="ARBA" id="ARBA00022989"/>
    </source>
</evidence>
<keyword evidence="9" id="KW-1185">Reference proteome</keyword>
<evidence type="ECO:0000313" key="9">
    <source>
        <dbReference type="Proteomes" id="UP000248764"/>
    </source>
</evidence>
<dbReference type="PANTHER" id="PTHR43229:SF2">
    <property type="entry name" value="NODULATION PROTEIN J"/>
    <property type="match status" value="1"/>
</dbReference>
<dbReference type="Proteomes" id="UP000248764">
    <property type="component" value="Unassembled WGS sequence"/>
</dbReference>
<feature type="transmembrane region" description="Helical" evidence="6">
    <location>
        <begin position="182"/>
        <end position="201"/>
    </location>
</feature>
<keyword evidence="4 6" id="KW-0472">Membrane</keyword>
<protein>
    <recommendedName>
        <fullName evidence="6">Transport permease protein</fullName>
    </recommendedName>
</protein>
<evidence type="ECO:0000259" key="7">
    <source>
        <dbReference type="PROSITE" id="PS51012"/>
    </source>
</evidence>
<gene>
    <name evidence="8" type="ORF">C1I92_29500</name>
</gene>
<dbReference type="GO" id="GO:0046677">
    <property type="term" value="P:response to antibiotic"/>
    <property type="evidence" value="ECO:0007669"/>
    <property type="project" value="UniProtKB-KW"/>
</dbReference>
<comment type="caution">
    <text evidence="8">The sequence shown here is derived from an EMBL/GenBank/DDBJ whole genome shotgun (WGS) entry which is preliminary data.</text>
</comment>
<keyword evidence="6" id="KW-0813">Transport</keyword>
<dbReference type="RefSeq" id="WP_111258216.1">
    <property type="nucleotide sequence ID" value="NZ_POTW01000118.1"/>
</dbReference>
<keyword evidence="3 6" id="KW-1133">Transmembrane helix</keyword>
<dbReference type="EMBL" id="POTW01000118">
    <property type="protein sequence ID" value="PZF79761.1"/>
    <property type="molecule type" value="Genomic_DNA"/>
</dbReference>
<sequence length="265" mass="28256">MAATTTPVRPHEGRLAGRAFAYWMANYRRVWRGTIISGFLGPLFFLVAMGFGLGALVDDGGLGGTGYVEFIAPGLLAAQAMQTAVGESTFPVMGALKWHRQYHAMLATPLGIADLVLGHVAFVTMRVAITSVAFAVVAVALGAIASWWVLAAVFAAVLTGLAFTTPVFAFAARQDNDSGFNVLFRFIVMPMFLFSGTFFPVSQLPALLEAIARVTPLWHGVELCRGLVLETATVAGSLGHAGYLLLWAAGGLWLAFASFRKRLVT</sequence>
<dbReference type="AlphaFoldDB" id="A0A2W2AX68"/>
<keyword evidence="6" id="KW-1003">Cell membrane</keyword>
<keyword evidence="2 6" id="KW-0812">Transmembrane</keyword>
<proteinExistence type="inferred from homology"/>
<dbReference type="PANTHER" id="PTHR43229">
    <property type="entry name" value="NODULATION PROTEIN J"/>
    <property type="match status" value="1"/>
</dbReference>
<feature type="transmembrane region" description="Helical" evidence="6">
    <location>
        <begin position="116"/>
        <end position="141"/>
    </location>
</feature>
<evidence type="ECO:0000256" key="5">
    <source>
        <dbReference type="ARBA" id="ARBA00023251"/>
    </source>
</evidence>
<dbReference type="GO" id="GO:0140359">
    <property type="term" value="F:ABC-type transporter activity"/>
    <property type="evidence" value="ECO:0007669"/>
    <property type="project" value="InterPro"/>
</dbReference>